<gene>
    <name evidence="2" type="ORF">SAMN05428642_101323</name>
</gene>
<sequence>MMNNDINTILLDSIKEVTIISDKEVEILTSVFQSITKKKKEYLVKEGSLSPNLYFIVKGYVRCFYIENGNEITTQIYSTKDFATSFESFLNNEYSKEYIQCTSDCTLLSISKSDYDKLYQEVSNWSTFCKSVYEKHIVKISERANSLQNLSASDRYLRLLNTQPNIALNTAVKHLASYLGIKPQSLSRIRKEVIK</sequence>
<dbReference type="STRING" id="369401.SAMN05428642_101323"/>
<dbReference type="OrthoDB" id="1092431at2"/>
<dbReference type="InterPro" id="IPR014710">
    <property type="entry name" value="RmlC-like_jellyroll"/>
</dbReference>
<dbReference type="EMBL" id="FPKV01000001">
    <property type="protein sequence ID" value="SFZ89486.1"/>
    <property type="molecule type" value="Genomic_DNA"/>
</dbReference>
<keyword evidence="2" id="KW-0808">Transferase</keyword>
<protein>
    <submittedName>
        <fullName evidence="2">cAMP-binding domain of CRP or a regulatory subunit of cAMP-dependent protein kinases</fullName>
    </submittedName>
</protein>
<dbReference type="InterPro" id="IPR000595">
    <property type="entry name" value="cNMP-bd_dom"/>
</dbReference>
<dbReference type="Pfam" id="PF00027">
    <property type="entry name" value="cNMP_binding"/>
    <property type="match status" value="1"/>
</dbReference>
<proteinExistence type="predicted"/>
<reference evidence="2 3" key="1">
    <citation type="submission" date="2016-10" db="EMBL/GenBank/DDBJ databases">
        <authorList>
            <person name="de Groot N.N."/>
        </authorList>
    </citation>
    <scope>NUCLEOTIDE SEQUENCE [LARGE SCALE GENOMIC DNA]</scope>
    <source>
        <strain evidence="2 3">DSM 18180</strain>
    </source>
</reference>
<dbReference type="Gene3D" id="2.60.120.10">
    <property type="entry name" value="Jelly Rolls"/>
    <property type="match status" value="1"/>
</dbReference>
<dbReference type="InterPro" id="IPR018490">
    <property type="entry name" value="cNMP-bd_dom_sf"/>
</dbReference>
<dbReference type="SUPFAM" id="SSF51206">
    <property type="entry name" value="cAMP-binding domain-like"/>
    <property type="match status" value="1"/>
</dbReference>
<dbReference type="Proteomes" id="UP000182544">
    <property type="component" value="Unassembled WGS sequence"/>
</dbReference>
<keyword evidence="2" id="KW-0418">Kinase</keyword>
<organism evidence="2 3">
    <name type="scientific">Flaviramulus basaltis</name>
    <dbReference type="NCBI Taxonomy" id="369401"/>
    <lineage>
        <taxon>Bacteria</taxon>
        <taxon>Pseudomonadati</taxon>
        <taxon>Bacteroidota</taxon>
        <taxon>Flavobacteriia</taxon>
        <taxon>Flavobacteriales</taxon>
        <taxon>Flavobacteriaceae</taxon>
        <taxon>Flaviramulus</taxon>
    </lineage>
</organism>
<dbReference type="GO" id="GO:0016301">
    <property type="term" value="F:kinase activity"/>
    <property type="evidence" value="ECO:0007669"/>
    <property type="project" value="UniProtKB-KW"/>
</dbReference>
<evidence type="ECO:0000259" key="1">
    <source>
        <dbReference type="PROSITE" id="PS50042"/>
    </source>
</evidence>
<dbReference type="CDD" id="cd00038">
    <property type="entry name" value="CAP_ED"/>
    <property type="match status" value="1"/>
</dbReference>
<dbReference type="PROSITE" id="PS50042">
    <property type="entry name" value="CNMP_BINDING_3"/>
    <property type="match status" value="1"/>
</dbReference>
<evidence type="ECO:0000313" key="3">
    <source>
        <dbReference type="Proteomes" id="UP000182544"/>
    </source>
</evidence>
<keyword evidence="3" id="KW-1185">Reference proteome</keyword>
<feature type="domain" description="Cyclic nucleotide-binding" evidence="1">
    <location>
        <begin position="26"/>
        <end position="118"/>
    </location>
</feature>
<dbReference type="RefSeq" id="WP_072399953.1">
    <property type="nucleotide sequence ID" value="NZ_FPKV01000001.1"/>
</dbReference>
<name>A0A1K2IB66_9FLAO</name>
<dbReference type="AlphaFoldDB" id="A0A1K2IB66"/>
<accession>A0A1K2IB66</accession>
<evidence type="ECO:0000313" key="2">
    <source>
        <dbReference type="EMBL" id="SFZ89486.1"/>
    </source>
</evidence>